<dbReference type="VEuPathDB" id="FungiDB:PGTG_22227"/>
<dbReference type="PANTHER" id="PTHR16779:SF1">
    <property type="entry name" value="BETA-1,4-MANNOSYLTRANSFERASE EGH"/>
    <property type="match status" value="1"/>
</dbReference>
<organism evidence="5 6">
    <name type="scientific">Puccinia graminis f. sp. tritici (strain CRL 75-36-700-3 / race SCCL)</name>
    <name type="common">Black stem rust fungus</name>
    <dbReference type="NCBI Taxonomy" id="418459"/>
    <lineage>
        <taxon>Eukaryota</taxon>
        <taxon>Fungi</taxon>
        <taxon>Dikarya</taxon>
        <taxon>Basidiomycota</taxon>
        <taxon>Pucciniomycotina</taxon>
        <taxon>Pucciniomycetes</taxon>
        <taxon>Pucciniales</taxon>
        <taxon>Pucciniaceae</taxon>
        <taxon>Puccinia</taxon>
    </lineage>
</organism>
<feature type="domain" description="CNNM transmembrane" evidence="4">
    <location>
        <begin position="422"/>
        <end position="538"/>
    </location>
</feature>
<dbReference type="InterPro" id="IPR002550">
    <property type="entry name" value="CNNM"/>
</dbReference>
<feature type="transmembrane region" description="Helical" evidence="3">
    <location>
        <begin position="470"/>
        <end position="490"/>
    </location>
</feature>
<gene>
    <name evidence="5" type="ORF">PGTG_22227</name>
</gene>
<dbReference type="InterPro" id="IPR046342">
    <property type="entry name" value="CBS_dom_sf"/>
</dbReference>
<dbReference type="Gene3D" id="3.10.580.10">
    <property type="entry name" value="CBS-domain"/>
    <property type="match status" value="1"/>
</dbReference>
<keyword evidence="1 3" id="KW-1133">Transmembrane helix</keyword>
<evidence type="ECO:0000313" key="6">
    <source>
        <dbReference type="Proteomes" id="UP000008783"/>
    </source>
</evidence>
<dbReference type="GO" id="GO:0019187">
    <property type="term" value="F:beta-1,4-mannosyltransferase activity"/>
    <property type="evidence" value="ECO:0000318"/>
    <property type="project" value="GO_Central"/>
</dbReference>
<accession>H6QTY2</accession>
<dbReference type="PANTHER" id="PTHR16779">
    <property type="entry name" value="BETA-1,4-MANNOSYLTRANSFERASE EGH"/>
    <property type="match status" value="1"/>
</dbReference>
<dbReference type="GO" id="GO:0005737">
    <property type="term" value="C:cytoplasm"/>
    <property type="evidence" value="ECO:0000318"/>
    <property type="project" value="GO_Central"/>
</dbReference>
<dbReference type="RefSeq" id="XP_003889041.1">
    <property type="nucleotide sequence ID" value="XM_003888992.1"/>
</dbReference>
<evidence type="ECO:0000313" key="5">
    <source>
        <dbReference type="EMBL" id="EHS64396.1"/>
    </source>
</evidence>
<dbReference type="PROSITE" id="PS51846">
    <property type="entry name" value="CNNM"/>
    <property type="match status" value="1"/>
</dbReference>
<feature type="region of interest" description="Disordered" evidence="2">
    <location>
        <begin position="60"/>
        <end position="103"/>
    </location>
</feature>
<feature type="transmembrane region" description="Helical" evidence="3">
    <location>
        <begin position="400"/>
        <end position="420"/>
    </location>
</feature>
<dbReference type="OrthoDB" id="5353557at2759"/>
<dbReference type="GO" id="GO:0016020">
    <property type="term" value="C:membrane"/>
    <property type="evidence" value="ECO:0007669"/>
    <property type="project" value="UniProtKB-UniRule"/>
</dbReference>
<evidence type="ECO:0000259" key="4">
    <source>
        <dbReference type="PROSITE" id="PS51846"/>
    </source>
</evidence>
<keyword evidence="1 3" id="KW-0812">Transmembrane</keyword>
<dbReference type="STRING" id="418459.H6QTY2"/>
<feature type="compositionally biased region" description="Polar residues" evidence="2">
    <location>
        <begin position="88"/>
        <end position="100"/>
    </location>
</feature>
<protein>
    <recommendedName>
        <fullName evidence="4">CNNM transmembrane domain-containing protein</fullName>
    </recommendedName>
</protein>
<dbReference type="Pfam" id="PF01595">
    <property type="entry name" value="CNNM"/>
    <property type="match status" value="1"/>
</dbReference>
<keyword evidence="6" id="KW-1185">Reference proteome</keyword>
<proteinExistence type="predicted"/>
<dbReference type="GeneID" id="13541834"/>
<dbReference type="InterPro" id="IPR027389">
    <property type="entry name" value="B_mannosylTrfase_Bre-3/Egh"/>
</dbReference>
<dbReference type="InParanoid" id="H6QTY2"/>
<keyword evidence="1 3" id="KW-0472">Membrane</keyword>
<evidence type="ECO:0000256" key="3">
    <source>
        <dbReference type="SAM" id="Phobius"/>
    </source>
</evidence>
<dbReference type="HOGENOM" id="CLU_289370_0_0_1"/>
<dbReference type="EMBL" id="DS178324">
    <property type="protein sequence ID" value="EHS64396.1"/>
    <property type="molecule type" value="Genomic_DNA"/>
</dbReference>
<dbReference type="AlphaFoldDB" id="H6QTY2"/>
<dbReference type="KEGG" id="pgr:PGTG_22227"/>
<evidence type="ECO:0000256" key="1">
    <source>
        <dbReference type="PROSITE-ProRule" id="PRU01193"/>
    </source>
</evidence>
<feature type="compositionally biased region" description="Polar residues" evidence="2">
    <location>
        <begin position="60"/>
        <end position="79"/>
    </location>
</feature>
<feature type="transmembrane region" description="Helical" evidence="3">
    <location>
        <begin position="440"/>
        <end position="458"/>
    </location>
</feature>
<reference evidence="6" key="1">
    <citation type="journal article" date="2011" name="Proc. Natl. Acad. Sci. U.S.A.">
        <title>Obligate biotrophy features unraveled by the genomic analysis of rust fungi.</title>
        <authorList>
            <person name="Duplessis S."/>
            <person name="Cuomo C.A."/>
            <person name="Lin Y.-C."/>
            <person name="Aerts A."/>
            <person name="Tisserant E."/>
            <person name="Veneault-Fourrey C."/>
            <person name="Joly D.L."/>
            <person name="Hacquard S."/>
            <person name="Amselem J."/>
            <person name="Cantarel B.L."/>
            <person name="Chiu R."/>
            <person name="Coutinho P.M."/>
            <person name="Feau N."/>
            <person name="Field M."/>
            <person name="Frey P."/>
            <person name="Gelhaye E."/>
            <person name="Goldberg J."/>
            <person name="Grabherr M.G."/>
            <person name="Kodira C.D."/>
            <person name="Kohler A."/>
            <person name="Kuees U."/>
            <person name="Lindquist E.A."/>
            <person name="Lucas S.M."/>
            <person name="Mago R."/>
            <person name="Mauceli E."/>
            <person name="Morin E."/>
            <person name="Murat C."/>
            <person name="Pangilinan J.L."/>
            <person name="Park R."/>
            <person name="Pearson M."/>
            <person name="Quesneville H."/>
            <person name="Rouhier N."/>
            <person name="Sakthikumar S."/>
            <person name="Salamov A.A."/>
            <person name="Schmutz J."/>
            <person name="Selles B."/>
            <person name="Shapiro H."/>
            <person name="Tanguay P."/>
            <person name="Tuskan G.A."/>
            <person name="Henrissat B."/>
            <person name="Van de Peer Y."/>
            <person name="Rouze P."/>
            <person name="Ellis J.G."/>
            <person name="Dodds P.N."/>
            <person name="Schein J.E."/>
            <person name="Zhong S."/>
            <person name="Hamelin R.C."/>
            <person name="Grigoriev I.V."/>
            <person name="Szabo L.J."/>
            <person name="Martin F."/>
        </authorList>
    </citation>
    <scope>NUCLEOTIDE SEQUENCE [LARGE SCALE GENOMIC DNA]</scope>
    <source>
        <strain evidence="6">CRL 75-36-700-3 / race SCCL</strain>
    </source>
</reference>
<evidence type="ECO:0000256" key="2">
    <source>
        <dbReference type="SAM" id="MobiDB-lite"/>
    </source>
</evidence>
<name>H6QTY2_PUCGT</name>
<feature type="transmembrane region" description="Helical" evidence="3">
    <location>
        <begin position="360"/>
        <end position="380"/>
    </location>
</feature>
<dbReference type="Proteomes" id="UP000008783">
    <property type="component" value="Unassembled WGS sequence"/>
</dbReference>
<feature type="region of interest" description="Disordered" evidence="2">
    <location>
        <begin position="909"/>
        <end position="945"/>
    </location>
</feature>
<sequence length="1060" mass="116757">MYISRYNPPAQILALQPPQPRHSANQTNWRSPWIKLVDRGEQAYLPRSSPALIIQPTPTTLHQLSHQSQPTQVSQSANAPTPLPKNKPSPTADQPSSPVGNQKPARRIYVQGILVVRNVNEPPINSATPDSYSLIYHTPHHPIIEEKRAPLAPTEGIISPPPVVVSQQNLLEWIDGIRGLASLVIFTHNFSDLTWAQSHPEVLPLGSIYGLFRNGQLAVGMYFFLGGRVLAHSFLRSAFTRPMVPKDSHGVPIPGGKAARWTGPRWLSLSSSLFRRSIRLAFPAIIVALIQWRIASQGMLGDRPIRAAQILTPTALWEPMWNQIGNLGGLLQFCLDLFTNRGHQYMLSVGSALWTTYDQFWGSVLVYILAASVAQVGWVGRYLIYSAVCGSLWLINSPNMLYVLGLWLADLHAAGFIRKLHLLIANMIANETLPIVTEKALGGGIQAIIISTVLVIVFSEIIPQTVCATYALWIGAFCAKPVQILIYLFYPIVWPISRLLTKLIGEHSGVIYRPSELKELVNLHARKSEHGGDLAEDVVTIIGSAIDLQERVVQDLMNALDHCFMLNIDTQLNYKTMSAILTSGHSRIPVYENVITPSGTGRKIVGALLTKQLILIDPSLVAYPPLDRIVSILLLPNILAPIHSRTLERTGGFSPILDSQPNQDQHRIGPGLVSLTSSSFNSQASLSDNLGCFQLTECFIDRTFTSSMHGSTSIQGAFIVGKVVPEEWEDKKAGGGWKPLNPPIQIGLWPIPSIDEIQPEPLRKKPEPILQKSDHLAILDHILDHNSRSIPDYSKNFRTIDHVTSSTRLDEILSALEPAPDPPQEAFQEAFFLTHPTFPLLKRYLASFLLDPTDVPFVETPSTLRCFVCAVFLGLWWHQITFVAHDAGHSVSHNQAGFPNARPTHVLTPSNSSHAVDSIMTDGEPSGNHHQPNGQPYPQRGYASPPEIHRCGSQPYENYPPPPHGYEYSAPPMIAQDPSYLWLSPGLPSPSDPNRISANPRHATTSNQLKVRSRTLASVFSGSQSLNPVTIINPNSPPPARPVLMPVVVPTSSSISLGLR</sequence>